<dbReference type="AlphaFoldDB" id="M5RSE7"/>
<accession>M5RSE7</accession>
<dbReference type="Proteomes" id="UP000011991">
    <property type="component" value="Unassembled WGS sequence"/>
</dbReference>
<comment type="caution">
    <text evidence="1">The sequence shown here is derived from an EMBL/GenBank/DDBJ whole genome shotgun (WGS) entry which is preliminary data.</text>
</comment>
<sequence length="54" mass="6171">MRQCDGNERPALLLAGKTLFNRRHHGVRQRGRCQAANLPAIARIERKMKCPISM</sequence>
<organism evidence="1 2">
    <name type="scientific">Rhodopirellula maiorica SM1</name>
    <dbReference type="NCBI Taxonomy" id="1265738"/>
    <lineage>
        <taxon>Bacteria</taxon>
        <taxon>Pseudomonadati</taxon>
        <taxon>Planctomycetota</taxon>
        <taxon>Planctomycetia</taxon>
        <taxon>Pirellulales</taxon>
        <taxon>Pirellulaceae</taxon>
        <taxon>Novipirellula</taxon>
    </lineage>
</organism>
<reference evidence="1 2" key="1">
    <citation type="journal article" date="2013" name="Mar. Genomics">
        <title>Expression of sulfatases in Rhodopirellula baltica and the diversity of sulfatases in the genus Rhodopirellula.</title>
        <authorList>
            <person name="Wegner C.E."/>
            <person name="Richter-Heitmann T."/>
            <person name="Klindworth A."/>
            <person name="Klockow C."/>
            <person name="Richter M."/>
            <person name="Achstetter T."/>
            <person name="Glockner F.O."/>
            <person name="Harder J."/>
        </authorList>
    </citation>
    <scope>NUCLEOTIDE SEQUENCE [LARGE SCALE GENOMIC DNA]</scope>
    <source>
        <strain evidence="1 2">SM1</strain>
    </source>
</reference>
<proteinExistence type="predicted"/>
<gene>
    <name evidence="1" type="ORF">RMSM_06200</name>
</gene>
<evidence type="ECO:0000313" key="1">
    <source>
        <dbReference type="EMBL" id="EMI16879.1"/>
    </source>
</evidence>
<name>M5RSE7_9BACT</name>
<dbReference type="EMBL" id="ANOG01000898">
    <property type="protein sequence ID" value="EMI16879.1"/>
    <property type="molecule type" value="Genomic_DNA"/>
</dbReference>
<keyword evidence="2" id="KW-1185">Reference proteome</keyword>
<protein>
    <submittedName>
        <fullName evidence="1">Uncharacterized protein</fullName>
    </submittedName>
</protein>
<evidence type="ECO:0000313" key="2">
    <source>
        <dbReference type="Proteomes" id="UP000011991"/>
    </source>
</evidence>